<dbReference type="EMBL" id="FOHN01000030">
    <property type="protein sequence ID" value="SET55874.1"/>
    <property type="molecule type" value="Genomic_DNA"/>
</dbReference>
<evidence type="ECO:0000313" key="4">
    <source>
        <dbReference type="Proteomes" id="UP000199800"/>
    </source>
</evidence>
<feature type="domain" description="YcxB-like C-terminal" evidence="2">
    <location>
        <begin position="95"/>
        <end position="153"/>
    </location>
</feature>
<protein>
    <submittedName>
        <fullName evidence="3">YcxB-like protein</fullName>
    </submittedName>
</protein>
<dbReference type="OrthoDB" id="9792641at2"/>
<dbReference type="Pfam" id="PF14317">
    <property type="entry name" value="YcxB"/>
    <property type="match status" value="1"/>
</dbReference>
<feature type="transmembrane region" description="Helical" evidence="1">
    <location>
        <begin position="27"/>
        <end position="47"/>
    </location>
</feature>
<name>A0A1I0FCJ8_9FIRM</name>
<keyword evidence="1" id="KW-0472">Membrane</keyword>
<keyword evidence="1" id="KW-1133">Transmembrane helix</keyword>
<reference evidence="3 4" key="1">
    <citation type="submission" date="2016-10" db="EMBL/GenBank/DDBJ databases">
        <authorList>
            <person name="de Groot N.N."/>
        </authorList>
    </citation>
    <scope>NUCLEOTIDE SEQUENCE [LARGE SCALE GENOMIC DNA]</scope>
    <source>
        <strain evidence="3 4">DSM 1801</strain>
    </source>
</reference>
<sequence length="166" mass="19066">MKEVRLSIKITSGDMHHFLVQQNYRSFSGLFGVFCSTIATVYLLFTFQSNPTSSNVILALIGALFLVVQPIQLKLSSVQKVQLVPMFQEPLLYTLNDEGIKIQQKEEEAQITWDDVSKVKESGKSIFVYTSPLSAFIFPKNQYDNQVEEVKQIIKEHVKEEKCKWK</sequence>
<dbReference type="AlphaFoldDB" id="A0A1I0FCJ8"/>
<feature type="transmembrane region" description="Helical" evidence="1">
    <location>
        <begin position="53"/>
        <end position="71"/>
    </location>
</feature>
<gene>
    <name evidence="3" type="ORF">SAMN04487772_13012</name>
</gene>
<keyword evidence="1" id="KW-0812">Transmembrane</keyword>
<dbReference type="STRING" id="29364.SAMN04487772_13012"/>
<proteinExistence type="predicted"/>
<keyword evidence="4" id="KW-1185">Reference proteome</keyword>
<dbReference type="InterPro" id="IPR025588">
    <property type="entry name" value="YcxB-like_C"/>
</dbReference>
<evidence type="ECO:0000256" key="1">
    <source>
        <dbReference type="SAM" id="Phobius"/>
    </source>
</evidence>
<evidence type="ECO:0000259" key="2">
    <source>
        <dbReference type="Pfam" id="PF14317"/>
    </source>
</evidence>
<accession>A0A1I0FCJ8</accession>
<dbReference type="Proteomes" id="UP000199800">
    <property type="component" value="Unassembled WGS sequence"/>
</dbReference>
<organism evidence="3 4">
    <name type="scientific">[Clostridium] polysaccharolyticum</name>
    <dbReference type="NCBI Taxonomy" id="29364"/>
    <lineage>
        <taxon>Bacteria</taxon>
        <taxon>Bacillati</taxon>
        <taxon>Bacillota</taxon>
        <taxon>Clostridia</taxon>
        <taxon>Lachnospirales</taxon>
        <taxon>Lachnospiraceae</taxon>
    </lineage>
</organism>
<dbReference type="RefSeq" id="WP_092478786.1">
    <property type="nucleotide sequence ID" value="NZ_FOHN01000030.1"/>
</dbReference>
<evidence type="ECO:0000313" key="3">
    <source>
        <dbReference type="EMBL" id="SET55874.1"/>
    </source>
</evidence>